<dbReference type="InterPro" id="IPR050229">
    <property type="entry name" value="GlpE_sulfurtransferase"/>
</dbReference>
<dbReference type="AlphaFoldDB" id="A0A1X6X2G6"/>
<accession>A0A1X6X2G6</accession>
<reference evidence="2 3" key="1">
    <citation type="submission" date="2017-02" db="EMBL/GenBank/DDBJ databases">
        <authorList>
            <person name="Peterson S.W."/>
        </authorList>
    </citation>
    <scope>NUCLEOTIDE SEQUENCE [LARGE SCALE GENOMIC DNA]</scope>
    <source>
        <strain evidence="2 3">CIP104813</strain>
    </source>
</reference>
<evidence type="ECO:0000259" key="1">
    <source>
        <dbReference type="PROSITE" id="PS50206"/>
    </source>
</evidence>
<sequence length="102" mass="11227">MDPADVPADAQLFDVREQDEWDAGHAPAARHLPASELAARLGELPEDGDVYLVCRSGGRSRQVAMWLERNGYDAVDVRGGMDQWFEAGLPMVRDGDGEPYVL</sequence>
<keyword evidence="3" id="KW-1185">Reference proteome</keyword>
<proteinExistence type="predicted"/>
<dbReference type="CDD" id="cd00158">
    <property type="entry name" value="RHOD"/>
    <property type="match status" value="1"/>
</dbReference>
<dbReference type="Pfam" id="PF00581">
    <property type="entry name" value="Rhodanese"/>
    <property type="match status" value="1"/>
</dbReference>
<dbReference type="InterPro" id="IPR001763">
    <property type="entry name" value="Rhodanese-like_dom"/>
</dbReference>
<organism evidence="2 3">
    <name type="scientific">Brachybacterium nesterenkovii</name>
    <dbReference type="NCBI Taxonomy" id="47847"/>
    <lineage>
        <taxon>Bacteria</taxon>
        <taxon>Bacillati</taxon>
        <taxon>Actinomycetota</taxon>
        <taxon>Actinomycetes</taxon>
        <taxon>Micrococcales</taxon>
        <taxon>Dermabacteraceae</taxon>
        <taxon>Brachybacterium</taxon>
    </lineage>
</organism>
<dbReference type="SMART" id="SM00450">
    <property type="entry name" value="RHOD"/>
    <property type="match status" value="1"/>
</dbReference>
<evidence type="ECO:0000313" key="3">
    <source>
        <dbReference type="Proteomes" id="UP000195981"/>
    </source>
</evidence>
<name>A0A1X6X2G6_9MICO</name>
<dbReference type="PROSITE" id="PS50206">
    <property type="entry name" value="RHODANESE_3"/>
    <property type="match status" value="1"/>
</dbReference>
<feature type="domain" description="Rhodanese" evidence="1">
    <location>
        <begin position="6"/>
        <end position="93"/>
    </location>
</feature>
<gene>
    <name evidence="2" type="ORF">FM110_08785</name>
</gene>
<dbReference type="Proteomes" id="UP000195981">
    <property type="component" value="Unassembled WGS sequence"/>
</dbReference>
<keyword evidence="2" id="KW-0808">Transferase</keyword>
<dbReference type="PANTHER" id="PTHR43031:SF18">
    <property type="entry name" value="RHODANESE-RELATED SULFURTRANSFERASES"/>
    <property type="match status" value="1"/>
</dbReference>
<dbReference type="Gene3D" id="3.40.250.10">
    <property type="entry name" value="Rhodanese-like domain"/>
    <property type="match status" value="1"/>
</dbReference>
<dbReference type="EMBL" id="FWFG01000072">
    <property type="protein sequence ID" value="SLM92745.1"/>
    <property type="molecule type" value="Genomic_DNA"/>
</dbReference>
<evidence type="ECO:0000313" key="2">
    <source>
        <dbReference type="EMBL" id="SLM92745.1"/>
    </source>
</evidence>
<dbReference type="PANTHER" id="PTHR43031">
    <property type="entry name" value="FAD-DEPENDENT OXIDOREDUCTASE"/>
    <property type="match status" value="1"/>
</dbReference>
<protein>
    <submittedName>
        <fullName evidence="2">Rhodanese-related sulfurtransferase</fullName>
    </submittedName>
</protein>
<dbReference type="SUPFAM" id="SSF52821">
    <property type="entry name" value="Rhodanese/Cell cycle control phosphatase"/>
    <property type="match status" value="1"/>
</dbReference>
<dbReference type="GO" id="GO:0016740">
    <property type="term" value="F:transferase activity"/>
    <property type="evidence" value="ECO:0007669"/>
    <property type="project" value="UniProtKB-KW"/>
</dbReference>
<dbReference type="InterPro" id="IPR036873">
    <property type="entry name" value="Rhodanese-like_dom_sf"/>
</dbReference>